<evidence type="ECO:0000313" key="9">
    <source>
        <dbReference type="Proteomes" id="UP001456524"/>
    </source>
</evidence>
<comment type="caution">
    <text evidence="8">The sequence shown here is derived from an EMBL/GenBank/DDBJ whole genome shotgun (WGS) entry which is preliminary data.</text>
</comment>
<keyword evidence="4" id="KW-0804">Transcription</keyword>
<dbReference type="InterPro" id="IPR050815">
    <property type="entry name" value="TF_fung"/>
</dbReference>
<feature type="region of interest" description="Disordered" evidence="6">
    <location>
        <begin position="1"/>
        <end position="21"/>
    </location>
</feature>
<dbReference type="Pfam" id="PF04082">
    <property type="entry name" value="Fungal_trans"/>
    <property type="match status" value="1"/>
</dbReference>
<dbReference type="EMBL" id="JBBWUH010000005">
    <property type="protein sequence ID" value="KAK8167015.1"/>
    <property type="molecule type" value="Genomic_DNA"/>
</dbReference>
<evidence type="ECO:0000313" key="8">
    <source>
        <dbReference type="EMBL" id="KAK8167015.1"/>
    </source>
</evidence>
<protein>
    <submittedName>
        <fullName evidence="8">Fungal-specific transcription factor domain-containing protein</fullName>
    </submittedName>
</protein>
<evidence type="ECO:0000256" key="4">
    <source>
        <dbReference type="ARBA" id="ARBA00023163"/>
    </source>
</evidence>
<evidence type="ECO:0000256" key="1">
    <source>
        <dbReference type="ARBA" id="ARBA00004123"/>
    </source>
</evidence>
<dbReference type="PROSITE" id="PS50048">
    <property type="entry name" value="ZN2_CY6_FUNGAL_2"/>
    <property type="match status" value="1"/>
</dbReference>
<evidence type="ECO:0000256" key="2">
    <source>
        <dbReference type="ARBA" id="ARBA00022723"/>
    </source>
</evidence>
<organism evidence="8 9">
    <name type="scientific">Phyllosticta citrichinensis</name>
    <dbReference type="NCBI Taxonomy" id="1130410"/>
    <lineage>
        <taxon>Eukaryota</taxon>
        <taxon>Fungi</taxon>
        <taxon>Dikarya</taxon>
        <taxon>Ascomycota</taxon>
        <taxon>Pezizomycotina</taxon>
        <taxon>Dothideomycetes</taxon>
        <taxon>Dothideomycetes incertae sedis</taxon>
        <taxon>Botryosphaeriales</taxon>
        <taxon>Phyllostictaceae</taxon>
        <taxon>Phyllosticta</taxon>
    </lineage>
</organism>
<comment type="subcellular location">
    <subcellularLocation>
        <location evidence="1">Nucleus</location>
    </subcellularLocation>
</comment>
<dbReference type="CDD" id="cd12148">
    <property type="entry name" value="fungal_TF_MHR"/>
    <property type="match status" value="1"/>
</dbReference>
<keyword evidence="9" id="KW-1185">Reference proteome</keyword>
<sequence>MSQQMPLKRQPSTPPPRNRTRKACDRCYKKKSKCDGKHPCLECINRRTADCCTYGRLWPRDSASPGSDSDAEGRIQCLKDENTLLKDRIEKLKIYNEEKLVALAHRLGTGVRADVPPPETLIAMYFSNVHPQFPMIHRARFEIARESLYDWEKPPLCLQFAMVALTATTDPNHAHISKDYYDLARTYFEEDKAREETCPQSIDTVSHVQARVLIATFEYRYGLPRRASFSLSAALHHCKLMRLHREDGAGVFAKSCAAPPKDFADAEERRRTFWVCFNLDVYMSTEDGTPRQIREEDVSQFAVFGTVTEYLKINVQLPMYYEGFEAGPKAAPMSLEDALSSSGSLSNLTPFAAACVTACLLGRIASHDEKSRRGNDSLGEFHERHKALENLLERLTSTLADILEVSRQSVDPRHVFVGVCLHTSRIALYRVAIRKTEILRRSGIDENFCKSQYVHAAGQISQMFFGLEMTNMSWVDQVQDAIKPYRLTRN</sequence>
<feature type="domain" description="Zn(2)-C6 fungal-type" evidence="7">
    <location>
        <begin position="23"/>
        <end position="54"/>
    </location>
</feature>
<keyword evidence="3" id="KW-0805">Transcription regulation</keyword>
<accession>A0ABR1XUR4</accession>
<dbReference type="Pfam" id="PF00172">
    <property type="entry name" value="Zn_clus"/>
    <property type="match status" value="1"/>
</dbReference>
<dbReference type="InterPro" id="IPR036864">
    <property type="entry name" value="Zn2-C6_fun-type_DNA-bd_sf"/>
</dbReference>
<dbReference type="CDD" id="cd00067">
    <property type="entry name" value="GAL4"/>
    <property type="match status" value="1"/>
</dbReference>
<evidence type="ECO:0000256" key="5">
    <source>
        <dbReference type="ARBA" id="ARBA00023242"/>
    </source>
</evidence>
<dbReference type="SUPFAM" id="SSF57701">
    <property type="entry name" value="Zn2/Cys6 DNA-binding domain"/>
    <property type="match status" value="1"/>
</dbReference>
<evidence type="ECO:0000256" key="3">
    <source>
        <dbReference type="ARBA" id="ARBA00023015"/>
    </source>
</evidence>
<evidence type="ECO:0000259" key="7">
    <source>
        <dbReference type="PROSITE" id="PS50048"/>
    </source>
</evidence>
<evidence type="ECO:0000256" key="6">
    <source>
        <dbReference type="SAM" id="MobiDB-lite"/>
    </source>
</evidence>
<dbReference type="SMART" id="SM00066">
    <property type="entry name" value="GAL4"/>
    <property type="match status" value="1"/>
</dbReference>
<dbReference type="Proteomes" id="UP001456524">
    <property type="component" value="Unassembled WGS sequence"/>
</dbReference>
<name>A0ABR1XUR4_9PEZI</name>
<keyword evidence="5" id="KW-0539">Nucleus</keyword>
<dbReference type="InterPro" id="IPR007219">
    <property type="entry name" value="XnlR_reg_dom"/>
</dbReference>
<dbReference type="InterPro" id="IPR001138">
    <property type="entry name" value="Zn2Cys6_DnaBD"/>
</dbReference>
<gene>
    <name evidence="8" type="ORF">IWX90DRAFT_415348</name>
</gene>
<keyword evidence="2" id="KW-0479">Metal-binding</keyword>
<reference evidence="8 9" key="1">
    <citation type="journal article" date="2022" name="G3 (Bethesda)">
        <title>Enemy or ally: a genomic approach to elucidate the lifestyle of Phyllosticta citrichinaensis.</title>
        <authorList>
            <person name="Buijs V.A."/>
            <person name="Groenewald J.Z."/>
            <person name="Haridas S."/>
            <person name="LaButti K.M."/>
            <person name="Lipzen A."/>
            <person name="Martin F.M."/>
            <person name="Barry K."/>
            <person name="Grigoriev I.V."/>
            <person name="Crous P.W."/>
            <person name="Seidl M.F."/>
        </authorList>
    </citation>
    <scope>NUCLEOTIDE SEQUENCE [LARGE SCALE GENOMIC DNA]</scope>
    <source>
        <strain evidence="8 9">CBS 129764</strain>
    </source>
</reference>
<proteinExistence type="predicted"/>
<dbReference type="PANTHER" id="PTHR47338">
    <property type="entry name" value="ZN(II)2CYS6 TRANSCRIPTION FACTOR (EUROFUNG)-RELATED"/>
    <property type="match status" value="1"/>
</dbReference>
<dbReference type="PANTHER" id="PTHR47338:SF10">
    <property type="entry name" value="TRANSCRIPTION FACTOR DOMAIN-CONTAINING PROTEIN-RELATED"/>
    <property type="match status" value="1"/>
</dbReference>
<dbReference type="Gene3D" id="4.10.240.10">
    <property type="entry name" value="Zn(2)-C6 fungal-type DNA-binding domain"/>
    <property type="match status" value="1"/>
</dbReference>